<name>A0AAV5LIB7_9ROSI</name>
<evidence type="ECO:0000313" key="2">
    <source>
        <dbReference type="EMBL" id="GKV36869.1"/>
    </source>
</evidence>
<dbReference type="PANTHER" id="PTHR19338:SF0">
    <property type="entry name" value="MITOCHONDRIAL IMPORT INNER MEMBRANE TRANSLOCASE SUBUNIT TIM13"/>
    <property type="match status" value="1"/>
</dbReference>
<keyword evidence="3" id="KW-1185">Reference proteome</keyword>
<reference evidence="2 3" key="1">
    <citation type="journal article" date="2021" name="Commun. Biol.">
        <title>The genome of Shorea leprosula (Dipterocarpaceae) highlights the ecological relevance of drought in aseasonal tropical rainforests.</title>
        <authorList>
            <person name="Ng K.K.S."/>
            <person name="Kobayashi M.J."/>
            <person name="Fawcett J.A."/>
            <person name="Hatakeyama M."/>
            <person name="Paape T."/>
            <person name="Ng C.H."/>
            <person name="Ang C.C."/>
            <person name="Tnah L.H."/>
            <person name="Lee C.T."/>
            <person name="Nishiyama T."/>
            <person name="Sese J."/>
            <person name="O'Brien M.J."/>
            <person name="Copetti D."/>
            <person name="Mohd Noor M.I."/>
            <person name="Ong R.C."/>
            <person name="Putra M."/>
            <person name="Sireger I.Z."/>
            <person name="Indrioko S."/>
            <person name="Kosugi Y."/>
            <person name="Izuno A."/>
            <person name="Isagi Y."/>
            <person name="Lee S.L."/>
            <person name="Shimizu K.K."/>
        </authorList>
    </citation>
    <scope>NUCLEOTIDE SEQUENCE [LARGE SCALE GENOMIC DNA]</scope>
    <source>
        <strain evidence="2">214</strain>
    </source>
</reference>
<evidence type="ECO:0000313" key="3">
    <source>
        <dbReference type="Proteomes" id="UP001054252"/>
    </source>
</evidence>
<dbReference type="Proteomes" id="UP001054252">
    <property type="component" value="Unassembled WGS sequence"/>
</dbReference>
<organism evidence="2 3">
    <name type="scientific">Rubroshorea leprosula</name>
    <dbReference type="NCBI Taxonomy" id="152421"/>
    <lineage>
        <taxon>Eukaryota</taxon>
        <taxon>Viridiplantae</taxon>
        <taxon>Streptophyta</taxon>
        <taxon>Embryophyta</taxon>
        <taxon>Tracheophyta</taxon>
        <taxon>Spermatophyta</taxon>
        <taxon>Magnoliopsida</taxon>
        <taxon>eudicotyledons</taxon>
        <taxon>Gunneridae</taxon>
        <taxon>Pentapetalae</taxon>
        <taxon>rosids</taxon>
        <taxon>malvids</taxon>
        <taxon>Malvales</taxon>
        <taxon>Dipterocarpaceae</taxon>
        <taxon>Rubroshorea</taxon>
    </lineage>
</organism>
<sequence>MVVERTVSMVKKKLEDLDRLHGYNFLLPKLKTKLKEAVDKLHHIVHMLQTAGYRQESYAIKEWTIEILRAVYNVEDSIDTFVLSTTSSKLQRRRNLCVPYVVLQEIRFLNKIEKFMEKIDYCNTHAGYSRLRTLHLHNIGVAVGPSSQISRPHENRDWQEIYDYFKHSLEIVGREKTTNEVMNRLNGKDEGGRIIWLSYGEGTGKSTLIRFIYNQVEVKRKFELRAWVRGSRNSERREIAANSGKVKIRYDSVAGSVAVAIDK</sequence>
<dbReference type="AlphaFoldDB" id="A0AAV5LIB7"/>
<dbReference type="GO" id="GO:0043531">
    <property type="term" value="F:ADP binding"/>
    <property type="evidence" value="ECO:0007669"/>
    <property type="project" value="InterPro"/>
</dbReference>
<dbReference type="PANTHER" id="PTHR19338">
    <property type="entry name" value="TRANSLOCASE OF INNER MITOCHONDRIAL MEMBRANE 13 HOMOLOG"/>
    <property type="match status" value="1"/>
</dbReference>
<dbReference type="Gene3D" id="1.20.5.4130">
    <property type="match status" value="1"/>
</dbReference>
<protein>
    <recommendedName>
        <fullName evidence="1">NB-ARC domain-containing protein</fullName>
    </recommendedName>
</protein>
<dbReference type="Gene3D" id="3.40.50.300">
    <property type="entry name" value="P-loop containing nucleotide triphosphate hydrolases"/>
    <property type="match status" value="1"/>
</dbReference>
<dbReference type="InterPro" id="IPR002182">
    <property type="entry name" value="NB-ARC"/>
</dbReference>
<dbReference type="SUPFAM" id="SSF52540">
    <property type="entry name" value="P-loop containing nucleoside triphosphate hydrolases"/>
    <property type="match status" value="1"/>
</dbReference>
<dbReference type="EMBL" id="BPVZ01000119">
    <property type="protein sequence ID" value="GKV36869.1"/>
    <property type="molecule type" value="Genomic_DNA"/>
</dbReference>
<evidence type="ECO:0000259" key="1">
    <source>
        <dbReference type="Pfam" id="PF00931"/>
    </source>
</evidence>
<dbReference type="InterPro" id="IPR027417">
    <property type="entry name" value="P-loop_NTPase"/>
</dbReference>
<comment type="caution">
    <text evidence="2">The sequence shown here is derived from an EMBL/GenBank/DDBJ whole genome shotgun (WGS) entry which is preliminary data.</text>
</comment>
<feature type="domain" description="NB-ARC" evidence="1">
    <location>
        <begin position="175"/>
        <end position="240"/>
    </location>
</feature>
<accession>A0AAV5LIB7</accession>
<proteinExistence type="predicted"/>
<gene>
    <name evidence="2" type="ORF">SLEP1_g44955</name>
</gene>
<dbReference type="Pfam" id="PF00931">
    <property type="entry name" value="NB-ARC"/>
    <property type="match status" value="1"/>
</dbReference>